<dbReference type="EMBL" id="CADIKH010000096">
    <property type="protein sequence ID" value="CAB3774105.1"/>
    <property type="molecule type" value="Genomic_DNA"/>
</dbReference>
<reference evidence="1 2" key="1">
    <citation type="submission" date="2020-04" db="EMBL/GenBank/DDBJ databases">
        <authorList>
            <person name="De Canck E."/>
        </authorList>
    </citation>
    <scope>NUCLEOTIDE SEQUENCE [LARGE SCALE GENOMIC DNA]</scope>
    <source>
        <strain evidence="1 2">LMG 29542</strain>
    </source>
</reference>
<dbReference type="Proteomes" id="UP000494363">
    <property type="component" value="Unassembled WGS sequence"/>
</dbReference>
<keyword evidence="2" id="KW-1185">Reference proteome</keyword>
<accession>A0A6J5FA56</accession>
<dbReference type="RefSeq" id="WP_246356267.1">
    <property type="nucleotide sequence ID" value="NZ_CADIKH010000096.1"/>
</dbReference>
<proteinExistence type="predicted"/>
<organism evidence="1 2">
    <name type="scientific">Paraburkholderia humisilvae</name>
    <dbReference type="NCBI Taxonomy" id="627669"/>
    <lineage>
        <taxon>Bacteria</taxon>
        <taxon>Pseudomonadati</taxon>
        <taxon>Pseudomonadota</taxon>
        <taxon>Betaproteobacteria</taxon>
        <taxon>Burkholderiales</taxon>
        <taxon>Burkholderiaceae</taxon>
        <taxon>Paraburkholderia</taxon>
    </lineage>
</organism>
<evidence type="ECO:0000313" key="2">
    <source>
        <dbReference type="Proteomes" id="UP000494363"/>
    </source>
</evidence>
<protein>
    <submittedName>
        <fullName evidence="1">Uncharacterized protein</fullName>
    </submittedName>
</protein>
<name>A0A6J5FA56_9BURK</name>
<dbReference type="AlphaFoldDB" id="A0A6J5FA56"/>
<gene>
    <name evidence="1" type="ORF">LMG29542_07584</name>
</gene>
<sequence length="51" mass="5848">MSDQPPAIEIFQRRLSVFEQRILQQARHLALVAVMDSSHSSINVMPLRRSS</sequence>
<evidence type="ECO:0000313" key="1">
    <source>
        <dbReference type="EMBL" id="CAB3774105.1"/>
    </source>
</evidence>